<dbReference type="AlphaFoldDB" id="A0AAD7PAB6"/>
<feature type="signal peptide" evidence="2">
    <location>
        <begin position="1"/>
        <end position="20"/>
    </location>
</feature>
<protein>
    <submittedName>
        <fullName evidence="3">Transmembrane protein</fullName>
    </submittedName>
</protein>
<keyword evidence="1 3" id="KW-0812">Transmembrane</keyword>
<feature type="transmembrane region" description="Helical" evidence="1">
    <location>
        <begin position="82"/>
        <end position="104"/>
    </location>
</feature>
<comment type="caution">
    <text evidence="3">The sequence shown here is derived from an EMBL/GenBank/DDBJ whole genome shotgun (WGS) entry which is preliminary data.</text>
</comment>
<feature type="transmembrane region" description="Helical" evidence="1">
    <location>
        <begin position="467"/>
        <end position="488"/>
    </location>
</feature>
<keyword evidence="4" id="KW-1185">Reference proteome</keyword>
<organism evidence="3 4">
    <name type="scientific">Quillaja saponaria</name>
    <name type="common">Soap bark tree</name>
    <dbReference type="NCBI Taxonomy" id="32244"/>
    <lineage>
        <taxon>Eukaryota</taxon>
        <taxon>Viridiplantae</taxon>
        <taxon>Streptophyta</taxon>
        <taxon>Embryophyta</taxon>
        <taxon>Tracheophyta</taxon>
        <taxon>Spermatophyta</taxon>
        <taxon>Magnoliopsida</taxon>
        <taxon>eudicotyledons</taxon>
        <taxon>Gunneridae</taxon>
        <taxon>Pentapetalae</taxon>
        <taxon>rosids</taxon>
        <taxon>fabids</taxon>
        <taxon>Fabales</taxon>
        <taxon>Quillajaceae</taxon>
        <taxon>Quillaja</taxon>
    </lineage>
</organism>
<accession>A0AAD7PAB6</accession>
<reference evidence="3" key="1">
    <citation type="journal article" date="2023" name="Science">
        <title>Elucidation of the pathway for biosynthesis of saponin adjuvants from the soapbark tree.</title>
        <authorList>
            <person name="Reed J."/>
            <person name="Orme A."/>
            <person name="El-Demerdash A."/>
            <person name="Owen C."/>
            <person name="Martin L.B.B."/>
            <person name="Misra R.C."/>
            <person name="Kikuchi S."/>
            <person name="Rejzek M."/>
            <person name="Martin A.C."/>
            <person name="Harkess A."/>
            <person name="Leebens-Mack J."/>
            <person name="Louveau T."/>
            <person name="Stephenson M.J."/>
            <person name="Osbourn A."/>
        </authorList>
    </citation>
    <scope>NUCLEOTIDE SEQUENCE</scope>
    <source>
        <strain evidence="3">S10</strain>
    </source>
</reference>
<keyword evidence="1" id="KW-0472">Membrane</keyword>
<feature type="transmembrane region" description="Helical" evidence="1">
    <location>
        <begin position="234"/>
        <end position="255"/>
    </location>
</feature>
<dbReference type="PANTHER" id="PTHR31414">
    <property type="entry name" value="TRANSMEMBRANE PROTEIN DDB_G0292058"/>
    <property type="match status" value="1"/>
</dbReference>
<dbReference type="GO" id="GO:0016020">
    <property type="term" value="C:membrane"/>
    <property type="evidence" value="ECO:0007669"/>
    <property type="project" value="TreeGrafter"/>
</dbReference>
<sequence>MAGLVSILVIIGMIFPEIAGQAISSTSSASGSTLLAISNVSEPMTQSNDTVRVDPLNKFKKYRGGYDITDKHYWSSTIFTGVYGYAIGVLWLLCGLLYGGFLLINSCCCKSNKKHKKRLLCHKHFGLLPILLAIFFTLLAIVASGLVLGGNARFHSKAGTVIDIIIDTANEASETIYNTTGAMRDLESVTSGSDGTLEDSSFLTSTSEKLDDEAAEIERQAKKNRRLIDKGLKIVYVITTVIIVLNLVAVIALSVSGVLRRRRALRLLIIICWFMTVICWLFFGLYFFLEKFSSDTCTAIDSFQQDPYNNSLSSILPCDELLSAKPVLSDVSEGIYNLVNQVNENISSSLQTNAYPNLVLVCNPFSEPPEYLYQPENCPANSIRIGDIPEVLKAFTCSDANNGTCNGGAVVISDSDYMRVEAYTSSIEKLLDVYPGIESLLECQSVKDAFSEILVKHCKPLKKFVQLVWAGMVFLSVVMVLLVLLWTIKAHHEQKHHFSNGSVKPHSTTANILESGEAKEMSTVIN</sequence>
<evidence type="ECO:0000313" key="3">
    <source>
        <dbReference type="EMBL" id="KAJ7947474.1"/>
    </source>
</evidence>
<dbReference type="PANTHER" id="PTHR31414:SF18">
    <property type="entry name" value="TRANSMEMBRANE PROTEIN-RELATED"/>
    <property type="match status" value="1"/>
</dbReference>
<evidence type="ECO:0000256" key="2">
    <source>
        <dbReference type="SAM" id="SignalP"/>
    </source>
</evidence>
<gene>
    <name evidence="3" type="ORF">O6P43_028086</name>
</gene>
<dbReference type="KEGG" id="qsa:O6P43_028086"/>
<name>A0AAD7PAB6_QUISA</name>
<dbReference type="InterPro" id="IPR040283">
    <property type="entry name" value="DDB_G0292058-like"/>
</dbReference>
<proteinExistence type="predicted"/>
<evidence type="ECO:0000256" key="1">
    <source>
        <dbReference type="SAM" id="Phobius"/>
    </source>
</evidence>
<feature type="transmembrane region" description="Helical" evidence="1">
    <location>
        <begin position="267"/>
        <end position="289"/>
    </location>
</feature>
<keyword evidence="1" id="KW-1133">Transmembrane helix</keyword>
<keyword evidence="2" id="KW-0732">Signal</keyword>
<dbReference type="EMBL" id="JARAOO010000012">
    <property type="protein sequence ID" value="KAJ7947474.1"/>
    <property type="molecule type" value="Genomic_DNA"/>
</dbReference>
<dbReference type="Proteomes" id="UP001163823">
    <property type="component" value="Chromosome 12"/>
</dbReference>
<feature type="chain" id="PRO_5041919711" evidence="2">
    <location>
        <begin position="21"/>
        <end position="526"/>
    </location>
</feature>
<evidence type="ECO:0000313" key="4">
    <source>
        <dbReference type="Proteomes" id="UP001163823"/>
    </source>
</evidence>
<feature type="transmembrane region" description="Helical" evidence="1">
    <location>
        <begin position="125"/>
        <end position="148"/>
    </location>
</feature>